<sequence>MLIMAGLVFTISPKANAQFFKKLKQQAEEKLLKKANNGIDFVFTENKSGTKEAGDAKGPVTVKNDQDKSASPKAVEQSKTTYNESDYLVYKSPDPAFKDIVIQKQKGLPRFGAVDFYMKRDNPKQVDLSKEAADKRNLTGLGYTGFAHLVRIHMLKEHFKAMDKTALTQQTKGKIIEQEAKSSLAQKVLKEFAFDMGTDALKREYFMNDWSGDGKSPFVRKWGGNQADDFTENERYVSFVDKYLDTILKWSEAFFSDGTEDFQLVHDIKFHGQYDFDKGGFWIQLPLRSKSIKVSSLDYFSEFLPQTPYGQEIANKTSQVEYINGYVLFKIAPEKAEALINDKSVLLQLTMKVRSVFKDFQTDNPFVYGARYSYHFLEPAMELYSNAELTQKIGEIDLQDLIYKGPN</sequence>
<evidence type="ECO:0000313" key="3">
    <source>
        <dbReference type="Proteomes" id="UP001330184"/>
    </source>
</evidence>
<organism evidence="2 3">
    <name type="scientific">Flagellimonas marinaquae</name>
    <dbReference type="NCBI Taxonomy" id="254955"/>
    <lineage>
        <taxon>Bacteria</taxon>
        <taxon>Pseudomonadati</taxon>
        <taxon>Bacteroidota</taxon>
        <taxon>Flavobacteriia</taxon>
        <taxon>Flavobacteriales</taxon>
        <taxon>Flavobacteriaceae</taxon>
        <taxon>Flagellimonas</taxon>
    </lineage>
</organism>
<reference evidence="2 3" key="1">
    <citation type="submission" date="2023-01" db="EMBL/GenBank/DDBJ databases">
        <title>Complete genome sequence of Muricauda aquimarina strain IFOP_LL357.</title>
        <authorList>
            <person name="Gajardo G."/>
            <person name="Ueki S."/>
            <person name="Maruyama F."/>
        </authorList>
    </citation>
    <scope>NUCLEOTIDE SEQUENCE [LARGE SCALE GENOMIC DNA]</scope>
    <source>
        <strain evidence="2 3">IFOP_LL357</strain>
    </source>
</reference>
<proteinExistence type="predicted"/>
<dbReference type="EMBL" id="AP027268">
    <property type="protein sequence ID" value="BDW93078.1"/>
    <property type="molecule type" value="Genomic_DNA"/>
</dbReference>
<dbReference type="Proteomes" id="UP001330184">
    <property type="component" value="Chromosome"/>
</dbReference>
<protein>
    <submittedName>
        <fullName evidence="2">Uncharacterized protein</fullName>
    </submittedName>
</protein>
<feature type="region of interest" description="Disordered" evidence="1">
    <location>
        <begin position="49"/>
        <end position="79"/>
    </location>
</feature>
<name>A0AA48KNP5_9FLAO</name>
<evidence type="ECO:0000313" key="2">
    <source>
        <dbReference type="EMBL" id="BDW93078.1"/>
    </source>
</evidence>
<accession>A0AA48KNP5</accession>
<gene>
    <name evidence="2" type="ORF">MACH07_19100</name>
</gene>
<keyword evidence="3" id="KW-1185">Reference proteome</keyword>
<evidence type="ECO:0000256" key="1">
    <source>
        <dbReference type="SAM" id="MobiDB-lite"/>
    </source>
</evidence>
<dbReference type="AlphaFoldDB" id="A0AA48KNP5"/>